<protein>
    <submittedName>
        <fullName evidence="1">Uncharacterized protein</fullName>
    </submittedName>
</protein>
<comment type="caution">
    <text evidence="1">The sequence shown here is derived from an EMBL/GenBank/DDBJ whole genome shotgun (WGS) entry which is preliminary data.</text>
</comment>
<evidence type="ECO:0000313" key="1">
    <source>
        <dbReference type="EMBL" id="KAI4803425.1"/>
    </source>
</evidence>
<proteinExistence type="predicted"/>
<evidence type="ECO:0000313" key="2">
    <source>
        <dbReference type="Proteomes" id="UP001057452"/>
    </source>
</evidence>
<dbReference type="EMBL" id="CM043807">
    <property type="protein sequence ID" value="KAI4803425.1"/>
    <property type="molecule type" value="Genomic_DNA"/>
</dbReference>
<sequence length="118" mass="13039">YPSALWGKAFTVRQQKVSVPIRPSIRLSLVQSSCRLTLPLTTAYKTTVVCDGLPPSVALSGFRSEHGDTRLKRAERDQRDTINFSPLDPVTPGAQRESRRESQLSAPRLGRFEVGSGE</sequence>
<name>A0ACB9VUJ0_CHAAC</name>
<gene>
    <name evidence="1" type="ORF">KUCAC02_006974</name>
</gene>
<feature type="non-terminal residue" evidence="1">
    <location>
        <position position="1"/>
    </location>
</feature>
<dbReference type="Proteomes" id="UP001057452">
    <property type="component" value="Chromosome 23"/>
</dbReference>
<reference evidence="1" key="1">
    <citation type="submission" date="2022-05" db="EMBL/GenBank/DDBJ databases">
        <title>Chromosome-level genome of Chaenocephalus aceratus.</title>
        <authorList>
            <person name="Park H."/>
        </authorList>
    </citation>
    <scope>NUCLEOTIDE SEQUENCE</scope>
    <source>
        <strain evidence="1">KU_202001</strain>
    </source>
</reference>
<accession>A0ACB9VUJ0</accession>
<organism evidence="1 2">
    <name type="scientific">Chaenocephalus aceratus</name>
    <name type="common">Blackfin icefish</name>
    <name type="synonym">Chaenichthys aceratus</name>
    <dbReference type="NCBI Taxonomy" id="36190"/>
    <lineage>
        <taxon>Eukaryota</taxon>
        <taxon>Metazoa</taxon>
        <taxon>Chordata</taxon>
        <taxon>Craniata</taxon>
        <taxon>Vertebrata</taxon>
        <taxon>Euteleostomi</taxon>
        <taxon>Actinopterygii</taxon>
        <taxon>Neopterygii</taxon>
        <taxon>Teleostei</taxon>
        <taxon>Neoteleostei</taxon>
        <taxon>Acanthomorphata</taxon>
        <taxon>Eupercaria</taxon>
        <taxon>Perciformes</taxon>
        <taxon>Notothenioidei</taxon>
        <taxon>Channichthyidae</taxon>
        <taxon>Chaenocephalus</taxon>
    </lineage>
</organism>
<keyword evidence="2" id="KW-1185">Reference proteome</keyword>
<feature type="non-terminal residue" evidence="1">
    <location>
        <position position="118"/>
    </location>
</feature>